<evidence type="ECO:0000256" key="4">
    <source>
        <dbReference type="ARBA" id="ARBA00023180"/>
    </source>
</evidence>
<protein>
    <recommendedName>
        <fullName evidence="5">Arylsulfatase</fullName>
        <shortName evidence="5">AS</shortName>
        <ecNumber evidence="5">3.1.6.1</ecNumber>
    </recommendedName>
    <alternativeName>
        <fullName evidence="5">Aryl-sulfate sulphohydrolase</fullName>
    </alternativeName>
</protein>
<dbReference type="AlphaFoldDB" id="A0A6A7C9X7"/>
<dbReference type="OrthoDB" id="96314at2759"/>
<evidence type="ECO:0000259" key="8">
    <source>
        <dbReference type="Pfam" id="PF00884"/>
    </source>
</evidence>
<dbReference type="GO" id="GO:0004065">
    <property type="term" value="F:arylsulfatase activity"/>
    <property type="evidence" value="ECO:0007669"/>
    <property type="project" value="UniProtKB-UniRule"/>
</dbReference>
<reference evidence="9" key="1">
    <citation type="journal article" date="2020" name="Stud. Mycol.">
        <title>101 Dothideomycetes genomes: a test case for predicting lifestyles and emergence of pathogens.</title>
        <authorList>
            <person name="Haridas S."/>
            <person name="Albert R."/>
            <person name="Binder M."/>
            <person name="Bloem J."/>
            <person name="Labutti K."/>
            <person name="Salamov A."/>
            <person name="Andreopoulos B."/>
            <person name="Baker S."/>
            <person name="Barry K."/>
            <person name="Bills G."/>
            <person name="Bluhm B."/>
            <person name="Cannon C."/>
            <person name="Castanera R."/>
            <person name="Culley D."/>
            <person name="Daum C."/>
            <person name="Ezra D."/>
            <person name="Gonzalez J."/>
            <person name="Henrissat B."/>
            <person name="Kuo A."/>
            <person name="Liang C."/>
            <person name="Lipzen A."/>
            <person name="Lutzoni F."/>
            <person name="Magnuson J."/>
            <person name="Mondo S."/>
            <person name="Nolan M."/>
            <person name="Ohm R."/>
            <person name="Pangilinan J."/>
            <person name="Park H.-J."/>
            <person name="Ramirez L."/>
            <person name="Alfaro M."/>
            <person name="Sun H."/>
            <person name="Tritt A."/>
            <person name="Yoshinaga Y."/>
            <person name="Zwiers L.-H."/>
            <person name="Turgeon B."/>
            <person name="Goodwin S."/>
            <person name="Spatafora J."/>
            <person name="Crous P."/>
            <person name="Grigoriev I."/>
        </authorList>
    </citation>
    <scope>NUCLEOTIDE SEQUENCE</scope>
    <source>
        <strain evidence="9">CBS 480.64</strain>
    </source>
</reference>
<comment type="PTM">
    <text evidence="6">The conversion to 3-oxoalanine (also known as C-formylglycine, FGly), of a serine or cysteine residue in prokaryotes and of a cysteine residue in eukaryotes, is critical for catalytic activity.</text>
</comment>
<dbReference type="PANTHER" id="PTHR43108:SF8">
    <property type="entry name" value="SD21168P"/>
    <property type="match status" value="1"/>
</dbReference>
<evidence type="ECO:0000313" key="10">
    <source>
        <dbReference type="Proteomes" id="UP000799421"/>
    </source>
</evidence>
<feature type="signal peptide" evidence="7">
    <location>
        <begin position="1"/>
        <end position="17"/>
    </location>
</feature>
<feature type="chain" id="PRO_5025353612" description="Arylsulfatase" evidence="7">
    <location>
        <begin position="18"/>
        <end position="583"/>
    </location>
</feature>
<dbReference type="InterPro" id="IPR024607">
    <property type="entry name" value="Sulfatase_CS"/>
</dbReference>
<name>A0A6A7C9X7_9PEZI</name>
<organism evidence="9 10">
    <name type="scientific">Piedraia hortae CBS 480.64</name>
    <dbReference type="NCBI Taxonomy" id="1314780"/>
    <lineage>
        <taxon>Eukaryota</taxon>
        <taxon>Fungi</taxon>
        <taxon>Dikarya</taxon>
        <taxon>Ascomycota</taxon>
        <taxon>Pezizomycotina</taxon>
        <taxon>Dothideomycetes</taxon>
        <taxon>Dothideomycetidae</taxon>
        <taxon>Capnodiales</taxon>
        <taxon>Piedraiaceae</taxon>
        <taxon>Piedraia</taxon>
    </lineage>
</organism>
<dbReference type="SUPFAM" id="SSF53649">
    <property type="entry name" value="Alkaline phosphatase-like"/>
    <property type="match status" value="1"/>
</dbReference>
<accession>A0A6A7C9X7</accession>
<feature type="domain" description="Sulfatase N-terminal" evidence="8">
    <location>
        <begin position="22"/>
        <end position="377"/>
    </location>
</feature>
<dbReference type="FunFam" id="3.40.720.10:FF:000051">
    <property type="entry name" value="Arylsulfatase"/>
    <property type="match status" value="1"/>
</dbReference>
<keyword evidence="3 5" id="KW-0378">Hydrolase</keyword>
<keyword evidence="10" id="KW-1185">Reference proteome</keyword>
<keyword evidence="2 7" id="KW-0732">Signal</keyword>
<proteinExistence type="inferred from homology"/>
<dbReference type="PANTHER" id="PTHR43108">
    <property type="entry name" value="N-ACETYLGLUCOSAMINE-6-SULFATASE FAMILY MEMBER"/>
    <property type="match status" value="1"/>
</dbReference>
<evidence type="ECO:0000256" key="1">
    <source>
        <dbReference type="ARBA" id="ARBA00008779"/>
    </source>
</evidence>
<dbReference type="EC" id="3.1.6.1" evidence="5"/>
<comment type="catalytic activity">
    <reaction evidence="5">
        <text>an aryl sulfate + H2O = a phenol + sulfate + H(+)</text>
        <dbReference type="Rhea" id="RHEA:17261"/>
        <dbReference type="ChEBI" id="CHEBI:15377"/>
        <dbReference type="ChEBI" id="CHEBI:15378"/>
        <dbReference type="ChEBI" id="CHEBI:16189"/>
        <dbReference type="ChEBI" id="CHEBI:33853"/>
        <dbReference type="ChEBI" id="CHEBI:140317"/>
        <dbReference type="EC" id="3.1.6.1"/>
    </reaction>
</comment>
<evidence type="ECO:0000256" key="6">
    <source>
        <dbReference type="PIRSR" id="PIRSR000972-50"/>
    </source>
</evidence>
<dbReference type="EMBL" id="MU005958">
    <property type="protein sequence ID" value="KAF2864022.1"/>
    <property type="molecule type" value="Genomic_DNA"/>
</dbReference>
<feature type="modified residue" description="3-oxoalanine (Cys)" evidence="6">
    <location>
        <position position="66"/>
    </location>
</feature>
<comment type="similarity">
    <text evidence="1 5">Belongs to the sulfatase family.</text>
</comment>
<sequence>MLQTLFTLTTLILSAWAASQRPNIVFILTDDQDLHLESIKYMPLLTKYVANQGTTFHRHYCTIALCCPSRVSLLTGKAAHNTNVTDVNPPYGGYPKFISQGFNEAYLPVWLQSAGYQTYYVGKFMNSQDENNYNAPHAAGWTVSDFLIDPWTYRYLNATFVRNQDEPVHHEGEYSTDLVANKSYGFLADALERPNIPFFLTIAPIAPHAEFVEQPVLTNGKYVNKVVQRLPPIPAKRHANLFQGVKIPRTPNFNPSRSSGASWIATLAQQNASTVEANDDFYRNRLRALQAVDEIVENVVKRLEAAGQLDNTYIFYSSDNGYHIGQHRLPPGKSCAFEEDINIPLIVRGPGIPKGGSVNLVTSHTDLAPTFLNIAGVAARDDFDGTAIPLSSEAFRKEAYSRQEHVNVEYWGGASSENVDFQNFANNSYKALRIVGDGYNLLYTVWCTGEHELYEMNHDPYQLDNIYTLSPWATVSFPNATYVHGRQGPQPRPTVRVLDLLGRLDAVTMVLKSCKGRACTDPWETLHPDGRVRNLEDAMHHRYDRFYELQRGRVRLAACLGGQILANEEPRSILRPYSLDHGM</sequence>
<dbReference type="GO" id="GO:0018958">
    <property type="term" value="P:phenol-containing compound metabolic process"/>
    <property type="evidence" value="ECO:0007669"/>
    <property type="project" value="InterPro"/>
</dbReference>
<dbReference type="InterPro" id="IPR017850">
    <property type="entry name" value="Alkaline_phosphatase_core_sf"/>
</dbReference>
<dbReference type="CDD" id="cd16147">
    <property type="entry name" value="G6S"/>
    <property type="match status" value="1"/>
</dbReference>
<dbReference type="InterPro" id="IPR012083">
    <property type="entry name" value="Arylsulfatase"/>
</dbReference>
<dbReference type="Gene3D" id="3.40.720.10">
    <property type="entry name" value="Alkaline Phosphatase, subunit A"/>
    <property type="match status" value="1"/>
</dbReference>
<dbReference type="PROSITE" id="PS00523">
    <property type="entry name" value="SULFATASE_1"/>
    <property type="match status" value="1"/>
</dbReference>
<evidence type="ECO:0000313" key="9">
    <source>
        <dbReference type="EMBL" id="KAF2864022.1"/>
    </source>
</evidence>
<dbReference type="Pfam" id="PF00884">
    <property type="entry name" value="Sulfatase"/>
    <property type="match status" value="1"/>
</dbReference>
<dbReference type="PIRSF" id="PIRSF000972">
    <property type="entry name" value="Arylsulf_plant"/>
    <property type="match status" value="1"/>
</dbReference>
<dbReference type="GO" id="GO:0005539">
    <property type="term" value="F:glycosaminoglycan binding"/>
    <property type="evidence" value="ECO:0007669"/>
    <property type="project" value="TreeGrafter"/>
</dbReference>
<dbReference type="Proteomes" id="UP000799421">
    <property type="component" value="Unassembled WGS sequence"/>
</dbReference>
<dbReference type="InterPro" id="IPR000917">
    <property type="entry name" value="Sulfatase_N"/>
</dbReference>
<evidence type="ECO:0000256" key="5">
    <source>
        <dbReference type="PIRNR" id="PIRNR000972"/>
    </source>
</evidence>
<evidence type="ECO:0000256" key="2">
    <source>
        <dbReference type="ARBA" id="ARBA00022729"/>
    </source>
</evidence>
<evidence type="ECO:0000256" key="7">
    <source>
        <dbReference type="SAM" id="SignalP"/>
    </source>
</evidence>
<evidence type="ECO:0000256" key="3">
    <source>
        <dbReference type="ARBA" id="ARBA00022801"/>
    </source>
</evidence>
<keyword evidence="4" id="KW-0325">Glycoprotein</keyword>
<gene>
    <name evidence="9" type="ORF">K470DRAFT_267517</name>
</gene>
<dbReference type="GO" id="GO:0008449">
    <property type="term" value="F:N-acetylglucosamine-6-sulfatase activity"/>
    <property type="evidence" value="ECO:0007669"/>
    <property type="project" value="TreeGrafter"/>
</dbReference>